<feature type="compositionally biased region" description="Low complexity" evidence="1">
    <location>
        <begin position="297"/>
        <end position="320"/>
    </location>
</feature>
<comment type="caution">
    <text evidence="2">The sequence shown here is derived from an EMBL/GenBank/DDBJ whole genome shotgun (WGS) entry which is preliminary data.</text>
</comment>
<proteinExistence type="predicted"/>
<dbReference type="GO" id="GO:0005886">
    <property type="term" value="C:plasma membrane"/>
    <property type="evidence" value="ECO:0007669"/>
    <property type="project" value="TreeGrafter"/>
</dbReference>
<feature type="compositionally biased region" description="Low complexity" evidence="1">
    <location>
        <begin position="475"/>
        <end position="490"/>
    </location>
</feature>
<dbReference type="Proteomes" id="UP000703661">
    <property type="component" value="Unassembled WGS sequence"/>
</dbReference>
<feature type="compositionally biased region" description="Polar residues" evidence="1">
    <location>
        <begin position="533"/>
        <end position="545"/>
    </location>
</feature>
<gene>
    <name evidence="2" type="ORF">BGZ80_003130</name>
</gene>
<feature type="region of interest" description="Disordered" evidence="1">
    <location>
        <begin position="286"/>
        <end position="320"/>
    </location>
</feature>
<feature type="compositionally biased region" description="Polar residues" evidence="1">
    <location>
        <begin position="380"/>
        <end position="393"/>
    </location>
</feature>
<dbReference type="InterPro" id="IPR028245">
    <property type="entry name" value="PIL1/LSP1"/>
</dbReference>
<feature type="compositionally biased region" description="Pro residues" evidence="1">
    <location>
        <begin position="510"/>
        <end position="524"/>
    </location>
</feature>
<dbReference type="Gene3D" id="1.20.1270.60">
    <property type="entry name" value="Arfaptin homology (AH) domain/BAR domain"/>
    <property type="match status" value="1"/>
</dbReference>
<evidence type="ECO:0000256" key="1">
    <source>
        <dbReference type="SAM" id="MobiDB-lite"/>
    </source>
</evidence>
<dbReference type="AlphaFoldDB" id="A0A9P6T2X9"/>
<dbReference type="Pfam" id="PF13805">
    <property type="entry name" value="Pil1"/>
    <property type="match status" value="1"/>
</dbReference>
<dbReference type="GO" id="GO:0008289">
    <property type="term" value="F:lipid binding"/>
    <property type="evidence" value="ECO:0007669"/>
    <property type="project" value="TreeGrafter"/>
</dbReference>
<organism evidence="2 3">
    <name type="scientific">Entomortierella chlamydospora</name>
    <dbReference type="NCBI Taxonomy" id="101097"/>
    <lineage>
        <taxon>Eukaryota</taxon>
        <taxon>Fungi</taxon>
        <taxon>Fungi incertae sedis</taxon>
        <taxon>Mucoromycota</taxon>
        <taxon>Mortierellomycotina</taxon>
        <taxon>Mortierellomycetes</taxon>
        <taxon>Mortierellales</taxon>
        <taxon>Mortierellaceae</taxon>
        <taxon>Entomortierella</taxon>
    </lineage>
</organism>
<dbReference type="GO" id="GO:0036286">
    <property type="term" value="C:eisosome filament"/>
    <property type="evidence" value="ECO:0007669"/>
    <property type="project" value="TreeGrafter"/>
</dbReference>
<evidence type="ECO:0000313" key="2">
    <source>
        <dbReference type="EMBL" id="KAG0021050.1"/>
    </source>
</evidence>
<name>A0A9P6T2X9_9FUNG</name>
<sequence>MSHLIDPCLRATKIAHGIRRGIDGISPLSGLVPELRILIQEQKNVLTSLKRTTFEKEEAAKHLAIYAKTEGPDIADTLSKLGILIQKAADLERDYADSLAQSRELFKEVRHAEDENYSVRKRKLDLEQKLSLERTSTSTSGRPGSVYGPEVHPEMQLLRKETMTVENDLEDLKRKKIKTAAIQQLSALEKLGKEMVVIAHYGRLVMGQLDDTPTPAGTHADDRFATYDGEAKTAYSVKACLDTFKNWAEHEPQIQIVDIDLGDYPRDNKEAMDAMLKELATKSGSDWYSLQSPTSKTSASHGRTSSISSASSASPRHSISSVVTTTTYVDGVPTVKVINEIPPTPELEEGPVKGSEDSKDDAETTASTAQEAIPIFVADATTTDSGAENPQTATNERTEPEEPKPTNENNTAFSASTTTGAGSPSSSPFVPHSTYKPSTTYYPSHPGQALEGRISPQPKSRPHSGEHQFPLGHAPHPLMMQQLPQPHRQQIYPPGPPGGLSSPVSMPLSMPMPKPLPMPVPYIPSSPDGDNLGASNNKRTSQPISVSFPMYPPRNTSPTPGAFDHGGIAPATISSSSSPQQHSHSRNPHAVLPPTEPGFRIPPESQMDDNVYDGPPPDYVEASMLPPAEKRDKKD</sequence>
<feature type="compositionally biased region" description="Low complexity" evidence="1">
    <location>
        <begin position="406"/>
        <end position="429"/>
    </location>
</feature>
<feature type="region of interest" description="Disordered" evidence="1">
    <location>
        <begin position="130"/>
        <end position="150"/>
    </location>
</feature>
<dbReference type="InterPro" id="IPR027267">
    <property type="entry name" value="AH/BAR_dom_sf"/>
</dbReference>
<protein>
    <recommendedName>
        <fullName evidence="4">Eisosome component PIL1-domain-containing protein</fullName>
    </recommendedName>
</protein>
<dbReference type="EMBL" id="JAAAID010000181">
    <property type="protein sequence ID" value="KAG0021050.1"/>
    <property type="molecule type" value="Genomic_DNA"/>
</dbReference>
<feature type="compositionally biased region" description="Basic and acidic residues" evidence="1">
    <location>
        <begin position="396"/>
        <end position="405"/>
    </location>
</feature>
<keyword evidence="3" id="KW-1185">Reference proteome</keyword>
<dbReference type="GO" id="GO:0070941">
    <property type="term" value="P:eisosome assembly"/>
    <property type="evidence" value="ECO:0007669"/>
    <property type="project" value="TreeGrafter"/>
</dbReference>
<evidence type="ECO:0000313" key="3">
    <source>
        <dbReference type="Proteomes" id="UP000703661"/>
    </source>
</evidence>
<feature type="compositionally biased region" description="Low complexity" evidence="1">
    <location>
        <begin position="499"/>
        <end position="509"/>
    </location>
</feature>
<feature type="region of interest" description="Disordered" evidence="1">
    <location>
        <begin position="337"/>
        <end position="635"/>
    </location>
</feature>
<dbReference type="PANTHER" id="PTHR31962">
    <property type="entry name" value="SPHINGOLIPID LONG CHAIN BASE-RESPONSIVE PROTEIN PIL1"/>
    <property type="match status" value="1"/>
</dbReference>
<accession>A0A9P6T2X9</accession>
<dbReference type="GO" id="GO:0006897">
    <property type="term" value="P:endocytosis"/>
    <property type="evidence" value="ECO:0007669"/>
    <property type="project" value="TreeGrafter"/>
</dbReference>
<evidence type="ECO:0008006" key="4">
    <source>
        <dbReference type="Google" id="ProtNLM"/>
    </source>
</evidence>
<feature type="compositionally biased region" description="Polar residues" evidence="1">
    <location>
        <begin position="286"/>
        <end position="296"/>
    </location>
</feature>
<reference evidence="2" key="1">
    <citation type="journal article" date="2020" name="Fungal Divers.">
        <title>Resolving the Mortierellaceae phylogeny through synthesis of multi-gene phylogenetics and phylogenomics.</title>
        <authorList>
            <person name="Vandepol N."/>
            <person name="Liber J."/>
            <person name="Desiro A."/>
            <person name="Na H."/>
            <person name="Kennedy M."/>
            <person name="Barry K."/>
            <person name="Grigoriev I.V."/>
            <person name="Miller A.N."/>
            <person name="O'Donnell K."/>
            <person name="Stajich J.E."/>
            <person name="Bonito G."/>
        </authorList>
    </citation>
    <scope>NUCLEOTIDE SEQUENCE</scope>
    <source>
        <strain evidence="2">NRRL 2769</strain>
    </source>
</reference>
<dbReference type="PANTHER" id="PTHR31962:SF1">
    <property type="entry name" value="SPHINGOLIPID LONG CHAIN BASE-RESPONSIVE PROTEIN PIL1"/>
    <property type="match status" value="1"/>
</dbReference>